<dbReference type="PANTHER" id="PTHR37301">
    <property type="entry name" value="DNA-BINDING PROTEIN-RELATED"/>
    <property type="match status" value="1"/>
</dbReference>
<dbReference type="CDD" id="cd00093">
    <property type="entry name" value="HTH_XRE"/>
    <property type="match status" value="1"/>
</dbReference>
<dbReference type="InterPro" id="IPR010982">
    <property type="entry name" value="Lambda_DNA-bd_dom_sf"/>
</dbReference>
<dbReference type="RefSeq" id="WP_367877351.1">
    <property type="nucleotide sequence ID" value="NZ_JBFNXX010000005.1"/>
</dbReference>
<evidence type="ECO:0000259" key="1">
    <source>
        <dbReference type="PROSITE" id="PS50943"/>
    </source>
</evidence>
<protein>
    <submittedName>
        <fullName evidence="2">Helix-turn-helix domain-containing protein</fullName>
    </submittedName>
</protein>
<dbReference type="PROSITE" id="PS50943">
    <property type="entry name" value="HTH_CROC1"/>
    <property type="match status" value="1"/>
</dbReference>
<reference evidence="2 3" key="1">
    <citation type="submission" date="2024-07" db="EMBL/GenBank/DDBJ databases">
        <title>Marimonas sp.nov., isolated from tidal-flat sediment.</title>
        <authorList>
            <person name="Jayan J.N."/>
            <person name="Lee S.S."/>
        </authorList>
    </citation>
    <scope>NUCLEOTIDE SEQUENCE [LARGE SCALE GENOMIC DNA]</scope>
    <source>
        <strain evidence="2 3">MJW-29</strain>
    </source>
</reference>
<keyword evidence="3" id="KW-1185">Reference proteome</keyword>
<accession>A0ABV3RL73</accession>
<sequence length="73" mass="7828">MAIVVRLDVALAQRKMTSRELAAQIGISEQNLSILRSGKARGLRFSTLNAICAALDCQPGDLLEFLPEGDAEA</sequence>
<organism evidence="2 3">
    <name type="scientific">Sulfitobacter sediminis</name>
    <dbReference type="NCBI Taxonomy" id="3234186"/>
    <lineage>
        <taxon>Bacteria</taxon>
        <taxon>Pseudomonadati</taxon>
        <taxon>Pseudomonadota</taxon>
        <taxon>Alphaproteobacteria</taxon>
        <taxon>Rhodobacterales</taxon>
        <taxon>Roseobacteraceae</taxon>
        <taxon>Sulfitobacter</taxon>
    </lineage>
</organism>
<dbReference type="Pfam" id="PF13443">
    <property type="entry name" value="HTH_26"/>
    <property type="match status" value="1"/>
</dbReference>
<dbReference type="InterPro" id="IPR001387">
    <property type="entry name" value="Cro/C1-type_HTH"/>
</dbReference>
<comment type="caution">
    <text evidence="2">The sequence shown here is derived from an EMBL/GenBank/DDBJ whole genome shotgun (WGS) entry which is preliminary data.</text>
</comment>
<proteinExistence type="predicted"/>
<gene>
    <name evidence="2" type="ORF">AB2B41_08530</name>
</gene>
<feature type="domain" description="HTH cro/C1-type" evidence="1">
    <location>
        <begin position="13"/>
        <end position="62"/>
    </location>
</feature>
<dbReference type="EMBL" id="JBFNXX010000005">
    <property type="protein sequence ID" value="MEW9919646.1"/>
    <property type="molecule type" value="Genomic_DNA"/>
</dbReference>
<evidence type="ECO:0000313" key="3">
    <source>
        <dbReference type="Proteomes" id="UP001556098"/>
    </source>
</evidence>
<dbReference type="PANTHER" id="PTHR37301:SF1">
    <property type="entry name" value="DNA-BINDING PROTEIN"/>
    <property type="match status" value="1"/>
</dbReference>
<evidence type="ECO:0000313" key="2">
    <source>
        <dbReference type="EMBL" id="MEW9919646.1"/>
    </source>
</evidence>
<dbReference type="SUPFAM" id="SSF47413">
    <property type="entry name" value="lambda repressor-like DNA-binding domains"/>
    <property type="match status" value="1"/>
</dbReference>
<dbReference type="Proteomes" id="UP001556098">
    <property type="component" value="Unassembled WGS sequence"/>
</dbReference>
<name>A0ABV3RL73_9RHOB</name>
<dbReference type="Gene3D" id="1.10.260.40">
    <property type="entry name" value="lambda repressor-like DNA-binding domains"/>
    <property type="match status" value="1"/>
</dbReference>
<dbReference type="SMART" id="SM00530">
    <property type="entry name" value="HTH_XRE"/>
    <property type="match status" value="1"/>
</dbReference>